<feature type="compositionally biased region" description="Low complexity" evidence="4">
    <location>
        <begin position="122"/>
        <end position="136"/>
    </location>
</feature>
<dbReference type="SUPFAM" id="SSF50249">
    <property type="entry name" value="Nucleic acid-binding proteins"/>
    <property type="match status" value="1"/>
</dbReference>
<evidence type="ECO:0000256" key="4">
    <source>
        <dbReference type="SAM" id="MobiDB-lite"/>
    </source>
</evidence>
<dbReference type="InterPro" id="IPR000424">
    <property type="entry name" value="Primosome_PriB/ssb"/>
</dbReference>
<proteinExistence type="inferred from homology"/>
<keyword evidence="1 2" id="KW-0238">DNA-binding</keyword>
<dbReference type="CDD" id="cd04496">
    <property type="entry name" value="SSB_OBF"/>
    <property type="match status" value="1"/>
</dbReference>
<dbReference type="InterPro" id="IPR012340">
    <property type="entry name" value="NA-bd_OB-fold"/>
</dbReference>
<evidence type="ECO:0000313" key="5">
    <source>
        <dbReference type="EMBL" id="TDS81093.1"/>
    </source>
</evidence>
<dbReference type="GO" id="GO:0006260">
    <property type="term" value="P:DNA replication"/>
    <property type="evidence" value="ECO:0007669"/>
    <property type="project" value="InterPro"/>
</dbReference>
<dbReference type="PANTHER" id="PTHR10302">
    <property type="entry name" value="SINGLE-STRANDED DNA-BINDING PROTEIN"/>
    <property type="match status" value="1"/>
</dbReference>
<dbReference type="Gene3D" id="2.40.50.140">
    <property type="entry name" value="Nucleic acid-binding proteins"/>
    <property type="match status" value="1"/>
</dbReference>
<evidence type="ECO:0000256" key="3">
    <source>
        <dbReference type="RuleBase" id="RU000524"/>
    </source>
</evidence>
<dbReference type="InterPro" id="IPR011344">
    <property type="entry name" value="ssDNA-bd"/>
</dbReference>
<dbReference type="NCBIfam" id="TIGR00621">
    <property type="entry name" value="ssb"/>
    <property type="match status" value="1"/>
</dbReference>
<protein>
    <recommendedName>
        <fullName evidence="2 3">Single-stranded DNA-binding protein</fullName>
        <shortName evidence="2">SSB</shortName>
    </recommendedName>
</protein>
<dbReference type="GO" id="GO:0009295">
    <property type="term" value="C:nucleoid"/>
    <property type="evidence" value="ECO:0007669"/>
    <property type="project" value="TreeGrafter"/>
</dbReference>
<evidence type="ECO:0000313" key="6">
    <source>
        <dbReference type="Proteomes" id="UP000295344"/>
    </source>
</evidence>
<dbReference type="AlphaFoldDB" id="A0A4R7FT87"/>
<accession>A0A4R7FT87</accession>
<comment type="caution">
    <text evidence="2">Lacks conserved residue(s) required for the propagation of feature annotation.</text>
</comment>
<dbReference type="OrthoDB" id="4427276at2"/>
<keyword evidence="6" id="KW-1185">Reference proteome</keyword>
<dbReference type="Pfam" id="PF00436">
    <property type="entry name" value="SSB"/>
    <property type="match status" value="1"/>
</dbReference>
<dbReference type="PROSITE" id="PS50935">
    <property type="entry name" value="SSB"/>
    <property type="match status" value="1"/>
</dbReference>
<reference evidence="5 6" key="1">
    <citation type="submission" date="2019-03" db="EMBL/GenBank/DDBJ databases">
        <title>Genomic Encyclopedia of Archaeal and Bacterial Type Strains, Phase II (KMG-II): from individual species to whole genera.</title>
        <authorList>
            <person name="Goeker M."/>
        </authorList>
    </citation>
    <scope>NUCLEOTIDE SEQUENCE [LARGE SCALE GENOMIC DNA]</scope>
    <source>
        <strain evidence="5 6">DSM 24782</strain>
    </source>
</reference>
<dbReference type="HAMAP" id="MF_00984">
    <property type="entry name" value="SSB"/>
    <property type="match status" value="1"/>
</dbReference>
<evidence type="ECO:0000256" key="2">
    <source>
        <dbReference type="HAMAP-Rule" id="MF_00984"/>
    </source>
</evidence>
<dbReference type="EMBL" id="SOAM01000001">
    <property type="protein sequence ID" value="TDS81093.1"/>
    <property type="molecule type" value="Genomic_DNA"/>
</dbReference>
<gene>
    <name evidence="5" type="ORF">CLV52_1668</name>
</gene>
<sequence length="181" mass="18980">MADNDNTITLVGRIGQEPELRGTSRGEVCSFTLATSDRRRAADGSWSDGPTSWFRVAAWGDLARHAHASLHRGQQVIVRGIVSVQDFQLENGGRSKSVELRATALGHDLRWGTTTFVDGGRQAAAPATTQATAAPPVEQERGDGWAASAPAPAEPREPVPVGAAAPAGDWGSGLGSEDVPF</sequence>
<dbReference type="Proteomes" id="UP000295344">
    <property type="component" value="Unassembled WGS sequence"/>
</dbReference>
<dbReference type="RefSeq" id="WP_133765727.1">
    <property type="nucleotide sequence ID" value="NZ_BAAARP010000003.1"/>
</dbReference>
<feature type="compositionally biased region" description="Low complexity" evidence="4">
    <location>
        <begin position="159"/>
        <end position="168"/>
    </location>
</feature>
<evidence type="ECO:0000256" key="1">
    <source>
        <dbReference type="ARBA" id="ARBA00023125"/>
    </source>
</evidence>
<name>A0A4R7FT87_9MICO</name>
<comment type="caution">
    <text evidence="5">The sequence shown here is derived from an EMBL/GenBank/DDBJ whole genome shotgun (WGS) entry which is preliminary data.</text>
</comment>
<dbReference type="GO" id="GO:0003697">
    <property type="term" value="F:single-stranded DNA binding"/>
    <property type="evidence" value="ECO:0007669"/>
    <property type="project" value="UniProtKB-UniRule"/>
</dbReference>
<comment type="subunit">
    <text evidence="2">Homotetramer.</text>
</comment>
<feature type="region of interest" description="Disordered" evidence="4">
    <location>
        <begin position="122"/>
        <end position="181"/>
    </location>
</feature>
<dbReference type="PANTHER" id="PTHR10302:SF0">
    <property type="entry name" value="SINGLE-STRANDED DNA-BINDING PROTEIN, MITOCHONDRIAL"/>
    <property type="match status" value="1"/>
</dbReference>
<organism evidence="5 6">
    <name type="scientific">Amnibacterium kyonggiense</name>
    <dbReference type="NCBI Taxonomy" id="595671"/>
    <lineage>
        <taxon>Bacteria</taxon>
        <taxon>Bacillati</taxon>
        <taxon>Actinomycetota</taxon>
        <taxon>Actinomycetes</taxon>
        <taxon>Micrococcales</taxon>
        <taxon>Microbacteriaceae</taxon>
        <taxon>Amnibacterium</taxon>
    </lineage>
</organism>